<evidence type="ECO:0000313" key="1">
    <source>
        <dbReference type="EMBL" id="KAK8747299.1"/>
    </source>
</evidence>
<protein>
    <recommendedName>
        <fullName evidence="3">Cupin-like domain-containing protein</fullName>
    </recommendedName>
</protein>
<sequence length="145" mass="16227">MGGPIILSANISRDEFERWAYLSRPLVVRGAAAYWAALERFSVVFFRSVYDSIEGSYDAVTDDCQFLPFRTEFVDLRAALDMHPARAARLPGTPPWYFGWSNCSPGVSAILRQLAPRPEFLPLHSESSALDWIFMGSEGPGAAWH</sequence>
<dbReference type="AlphaFoldDB" id="A0AAW0YAQ4"/>
<proteinExistence type="predicted"/>
<dbReference type="EMBL" id="JARKIK010000015">
    <property type="protein sequence ID" value="KAK8747299.1"/>
    <property type="molecule type" value="Genomic_DNA"/>
</dbReference>
<organism evidence="1 2">
    <name type="scientific">Cherax quadricarinatus</name>
    <name type="common">Australian red claw crayfish</name>
    <dbReference type="NCBI Taxonomy" id="27406"/>
    <lineage>
        <taxon>Eukaryota</taxon>
        <taxon>Metazoa</taxon>
        <taxon>Ecdysozoa</taxon>
        <taxon>Arthropoda</taxon>
        <taxon>Crustacea</taxon>
        <taxon>Multicrustacea</taxon>
        <taxon>Malacostraca</taxon>
        <taxon>Eumalacostraca</taxon>
        <taxon>Eucarida</taxon>
        <taxon>Decapoda</taxon>
        <taxon>Pleocyemata</taxon>
        <taxon>Astacidea</taxon>
        <taxon>Parastacoidea</taxon>
        <taxon>Parastacidae</taxon>
        <taxon>Cherax</taxon>
    </lineage>
</organism>
<dbReference type="SUPFAM" id="SSF51197">
    <property type="entry name" value="Clavaminate synthase-like"/>
    <property type="match status" value="1"/>
</dbReference>
<gene>
    <name evidence="1" type="ORF">OTU49_016733</name>
</gene>
<name>A0AAW0YAQ4_CHEQU</name>
<evidence type="ECO:0008006" key="3">
    <source>
        <dbReference type="Google" id="ProtNLM"/>
    </source>
</evidence>
<reference evidence="1 2" key="1">
    <citation type="journal article" date="2024" name="BMC Genomics">
        <title>Genome assembly of redclaw crayfish (Cherax quadricarinatus) provides insights into its immune adaptation and hypoxia tolerance.</title>
        <authorList>
            <person name="Liu Z."/>
            <person name="Zheng J."/>
            <person name="Li H."/>
            <person name="Fang K."/>
            <person name="Wang S."/>
            <person name="He J."/>
            <person name="Zhou D."/>
            <person name="Weng S."/>
            <person name="Chi M."/>
            <person name="Gu Z."/>
            <person name="He J."/>
            <person name="Li F."/>
            <person name="Wang M."/>
        </authorList>
    </citation>
    <scope>NUCLEOTIDE SEQUENCE [LARGE SCALE GENOMIC DNA]</scope>
    <source>
        <strain evidence="1">ZL_2023a</strain>
    </source>
</reference>
<dbReference type="Proteomes" id="UP001445076">
    <property type="component" value="Unassembled WGS sequence"/>
</dbReference>
<keyword evidence="2" id="KW-1185">Reference proteome</keyword>
<dbReference type="Gene3D" id="2.60.120.650">
    <property type="entry name" value="Cupin"/>
    <property type="match status" value="1"/>
</dbReference>
<feature type="non-terminal residue" evidence="1">
    <location>
        <position position="145"/>
    </location>
</feature>
<evidence type="ECO:0000313" key="2">
    <source>
        <dbReference type="Proteomes" id="UP001445076"/>
    </source>
</evidence>
<accession>A0AAW0YAQ4</accession>
<comment type="caution">
    <text evidence="1">The sequence shown here is derived from an EMBL/GenBank/DDBJ whole genome shotgun (WGS) entry which is preliminary data.</text>
</comment>